<dbReference type="GO" id="GO:0006412">
    <property type="term" value="P:translation"/>
    <property type="evidence" value="ECO:0007669"/>
    <property type="project" value="UniProtKB-UniRule"/>
</dbReference>
<gene>
    <name evidence="10" type="primary">rpsD</name>
    <name evidence="14" type="ORF">SAMN05216180_2331</name>
</gene>
<evidence type="ECO:0000313" key="14">
    <source>
        <dbReference type="EMBL" id="SEM98414.1"/>
    </source>
</evidence>
<dbReference type="PROSITE" id="PS50889">
    <property type="entry name" value="S4"/>
    <property type="match status" value="1"/>
</dbReference>
<evidence type="ECO:0000259" key="13">
    <source>
        <dbReference type="SMART" id="SM01390"/>
    </source>
</evidence>
<dbReference type="SMART" id="SM00363">
    <property type="entry name" value="S4"/>
    <property type="match status" value="1"/>
</dbReference>
<sequence>MARYTGAVCRLCRREGAKLFLKGERCYSDKCAINTRKNSLTPGQHGQSRKKVSEYGIQLRAKQSARRFYGVLEGQFFKYYEMAERQVGVTGENLLRILESRLDNVVYRSGFASSRKEARQLVLHCHYTVNGKKVNIPSYLVKAGDVIAVVDKFKATDKMKAVVEANGSRPAPKWLEVDQEKLTSRVAQLPNREDIDLEVEEHLIVELYSK</sequence>
<dbReference type="GO" id="GO:0019843">
    <property type="term" value="F:rRNA binding"/>
    <property type="evidence" value="ECO:0007669"/>
    <property type="project" value="UniProtKB-UniRule"/>
</dbReference>
<dbReference type="CDD" id="cd00165">
    <property type="entry name" value="S4"/>
    <property type="match status" value="1"/>
</dbReference>
<dbReference type="FunFam" id="1.10.1050.10:FF:000001">
    <property type="entry name" value="30S ribosomal protein S4"/>
    <property type="match status" value="1"/>
</dbReference>
<dbReference type="Gene3D" id="3.10.290.10">
    <property type="entry name" value="RNA-binding S4 domain"/>
    <property type="match status" value="1"/>
</dbReference>
<dbReference type="GO" id="GO:0042274">
    <property type="term" value="P:ribosomal small subunit biogenesis"/>
    <property type="evidence" value="ECO:0007669"/>
    <property type="project" value="TreeGrafter"/>
</dbReference>
<name>A0A1H8CVC7_9FIRM</name>
<accession>A0A1H8CVC7</accession>
<keyword evidence="5 10" id="KW-0694">RNA-binding</keyword>
<evidence type="ECO:0000256" key="1">
    <source>
        <dbReference type="ARBA" id="ARBA00003004"/>
    </source>
</evidence>
<dbReference type="SUPFAM" id="SSF55174">
    <property type="entry name" value="Alpha-L RNA-binding motif"/>
    <property type="match status" value="1"/>
</dbReference>
<feature type="domain" description="Small ribosomal subunit protein uS4 N-terminal" evidence="13">
    <location>
        <begin position="3"/>
        <end position="99"/>
    </location>
</feature>
<dbReference type="GO" id="GO:0015935">
    <property type="term" value="C:small ribosomal subunit"/>
    <property type="evidence" value="ECO:0007669"/>
    <property type="project" value="InterPro"/>
</dbReference>
<dbReference type="InterPro" id="IPR018079">
    <property type="entry name" value="Ribosomal_uS4_CS"/>
</dbReference>
<evidence type="ECO:0000259" key="12">
    <source>
        <dbReference type="SMART" id="SM00363"/>
    </source>
</evidence>
<comment type="subunit">
    <text evidence="8 10">Part of the 30S ribosomal subunit. Contacts protein S5. The interaction surface between S4 and S5 is involved in control of translational fidelity.</text>
</comment>
<evidence type="ECO:0000256" key="5">
    <source>
        <dbReference type="ARBA" id="ARBA00022884"/>
    </source>
</evidence>
<keyword evidence="4 10" id="KW-0699">rRNA-binding</keyword>
<dbReference type="NCBIfam" id="NF003717">
    <property type="entry name" value="PRK05327.1"/>
    <property type="match status" value="1"/>
</dbReference>
<dbReference type="FunFam" id="3.10.290.10:FF:000001">
    <property type="entry name" value="30S ribosomal protein S4"/>
    <property type="match status" value="1"/>
</dbReference>
<evidence type="ECO:0000256" key="3">
    <source>
        <dbReference type="ARBA" id="ARBA00007465"/>
    </source>
</evidence>
<evidence type="ECO:0000256" key="2">
    <source>
        <dbReference type="ARBA" id="ARBA00003866"/>
    </source>
</evidence>
<dbReference type="OrthoDB" id="9803672at2"/>
<dbReference type="Gene3D" id="1.10.1050.10">
    <property type="entry name" value="Ribosomal Protein S4 Delta 41, Chain A, domain 1"/>
    <property type="match status" value="1"/>
</dbReference>
<dbReference type="InterPro" id="IPR005709">
    <property type="entry name" value="Ribosomal_uS4_bac-type"/>
</dbReference>
<evidence type="ECO:0000256" key="10">
    <source>
        <dbReference type="HAMAP-Rule" id="MF_01306"/>
    </source>
</evidence>
<dbReference type="NCBIfam" id="TIGR01017">
    <property type="entry name" value="rpsD_bact"/>
    <property type="match status" value="1"/>
</dbReference>
<evidence type="ECO:0000256" key="6">
    <source>
        <dbReference type="ARBA" id="ARBA00022980"/>
    </source>
</evidence>
<evidence type="ECO:0000256" key="9">
    <source>
        <dbReference type="ARBA" id="ARBA00035254"/>
    </source>
</evidence>
<evidence type="ECO:0000256" key="7">
    <source>
        <dbReference type="ARBA" id="ARBA00023274"/>
    </source>
</evidence>
<dbReference type="PANTHER" id="PTHR11831">
    <property type="entry name" value="30S 40S RIBOSOMAL PROTEIN"/>
    <property type="match status" value="1"/>
</dbReference>
<dbReference type="PANTHER" id="PTHR11831:SF4">
    <property type="entry name" value="SMALL RIBOSOMAL SUBUNIT PROTEIN US4M"/>
    <property type="match status" value="1"/>
</dbReference>
<dbReference type="InterPro" id="IPR001912">
    <property type="entry name" value="Ribosomal_uS4_N"/>
</dbReference>
<dbReference type="SMART" id="SM01390">
    <property type="entry name" value="Ribosomal_S4"/>
    <property type="match status" value="1"/>
</dbReference>
<dbReference type="InterPro" id="IPR036986">
    <property type="entry name" value="S4_RNA-bd_sf"/>
</dbReference>
<dbReference type="STRING" id="474960.SAMN05216180_2331"/>
<evidence type="ECO:0000256" key="8">
    <source>
        <dbReference type="ARBA" id="ARBA00025813"/>
    </source>
</evidence>
<comment type="function">
    <text evidence="2 10">One of the primary rRNA binding proteins, it binds directly to 16S rRNA where it nucleates assembly of the body of the 30S subunit.</text>
</comment>
<dbReference type="EMBL" id="FOCG01000002">
    <property type="protein sequence ID" value="SEM98414.1"/>
    <property type="molecule type" value="Genomic_DNA"/>
</dbReference>
<comment type="function">
    <text evidence="1 10">With S5 and S12 plays an important role in translational accuracy.</text>
</comment>
<organism evidence="14 15">
    <name type="scientific">Hydrogenoanaerobacterium saccharovorans</name>
    <dbReference type="NCBI Taxonomy" id="474960"/>
    <lineage>
        <taxon>Bacteria</taxon>
        <taxon>Bacillati</taxon>
        <taxon>Bacillota</taxon>
        <taxon>Clostridia</taxon>
        <taxon>Eubacteriales</taxon>
        <taxon>Oscillospiraceae</taxon>
        <taxon>Hydrogenoanaerobacterium</taxon>
    </lineage>
</organism>
<dbReference type="HAMAP" id="MF_01306_B">
    <property type="entry name" value="Ribosomal_uS4_B"/>
    <property type="match status" value="1"/>
</dbReference>
<dbReference type="Pfam" id="PF01479">
    <property type="entry name" value="S4"/>
    <property type="match status" value="1"/>
</dbReference>
<dbReference type="PROSITE" id="PS00632">
    <property type="entry name" value="RIBOSOMAL_S4"/>
    <property type="match status" value="1"/>
</dbReference>
<evidence type="ECO:0000313" key="15">
    <source>
        <dbReference type="Proteomes" id="UP000199158"/>
    </source>
</evidence>
<proteinExistence type="inferred from homology"/>
<dbReference type="RefSeq" id="WP_092755319.1">
    <property type="nucleotide sequence ID" value="NZ_FOCG01000002.1"/>
</dbReference>
<protein>
    <recommendedName>
        <fullName evidence="9 10">Small ribosomal subunit protein uS4</fullName>
    </recommendedName>
</protein>
<dbReference type="AlphaFoldDB" id="A0A1H8CVC7"/>
<keyword evidence="7 10" id="KW-0687">Ribonucleoprotein</keyword>
<keyword evidence="15" id="KW-1185">Reference proteome</keyword>
<evidence type="ECO:0000256" key="11">
    <source>
        <dbReference type="RuleBase" id="RU003699"/>
    </source>
</evidence>
<evidence type="ECO:0000256" key="4">
    <source>
        <dbReference type="ARBA" id="ARBA00022730"/>
    </source>
</evidence>
<comment type="similarity">
    <text evidence="3 10 11">Belongs to the universal ribosomal protein uS4 family.</text>
</comment>
<dbReference type="InterPro" id="IPR022801">
    <property type="entry name" value="Ribosomal_uS4"/>
</dbReference>
<dbReference type="GO" id="GO:0003735">
    <property type="term" value="F:structural constituent of ribosome"/>
    <property type="evidence" value="ECO:0007669"/>
    <property type="project" value="InterPro"/>
</dbReference>
<dbReference type="Pfam" id="PF00163">
    <property type="entry name" value="Ribosomal_S4"/>
    <property type="match status" value="1"/>
</dbReference>
<dbReference type="InterPro" id="IPR002942">
    <property type="entry name" value="S4_RNA-bd"/>
</dbReference>
<reference evidence="14 15" key="1">
    <citation type="submission" date="2016-10" db="EMBL/GenBank/DDBJ databases">
        <authorList>
            <person name="de Groot N.N."/>
        </authorList>
    </citation>
    <scope>NUCLEOTIDE SEQUENCE [LARGE SCALE GENOMIC DNA]</scope>
    <source>
        <strain evidence="14 15">CGMCC 1.5070</strain>
    </source>
</reference>
<dbReference type="Proteomes" id="UP000199158">
    <property type="component" value="Unassembled WGS sequence"/>
</dbReference>
<keyword evidence="6 10" id="KW-0689">Ribosomal protein</keyword>
<feature type="domain" description="RNA-binding S4" evidence="12">
    <location>
        <begin position="100"/>
        <end position="168"/>
    </location>
</feature>